<dbReference type="SUPFAM" id="SSF58038">
    <property type="entry name" value="SNARE fusion complex"/>
    <property type="match status" value="1"/>
</dbReference>
<keyword evidence="3" id="KW-1133">Transmembrane helix</keyword>
<dbReference type="AlphaFoldDB" id="A0A3M7SN00"/>
<protein>
    <submittedName>
        <fullName evidence="5">Vesicle-associated membrane 8</fullName>
    </submittedName>
</protein>
<dbReference type="PROSITE" id="PS50892">
    <property type="entry name" value="V_SNARE"/>
    <property type="match status" value="1"/>
</dbReference>
<dbReference type="Proteomes" id="UP000276133">
    <property type="component" value="Unassembled WGS sequence"/>
</dbReference>
<evidence type="ECO:0000313" key="5">
    <source>
        <dbReference type="EMBL" id="RNA37010.1"/>
    </source>
</evidence>
<dbReference type="GO" id="GO:0016192">
    <property type="term" value="P:vesicle-mediated transport"/>
    <property type="evidence" value="ECO:0007669"/>
    <property type="project" value="InterPro"/>
</dbReference>
<dbReference type="Gene3D" id="1.20.5.110">
    <property type="match status" value="1"/>
</dbReference>
<dbReference type="PRINTS" id="PR00219">
    <property type="entry name" value="SYNAPTOBREVN"/>
</dbReference>
<evidence type="ECO:0000256" key="1">
    <source>
        <dbReference type="PROSITE-ProRule" id="PRU00290"/>
    </source>
</evidence>
<proteinExistence type="predicted"/>
<reference evidence="5 6" key="1">
    <citation type="journal article" date="2018" name="Sci. Rep.">
        <title>Genomic signatures of local adaptation to the degree of environmental predictability in rotifers.</title>
        <authorList>
            <person name="Franch-Gras L."/>
            <person name="Hahn C."/>
            <person name="Garcia-Roger E.M."/>
            <person name="Carmona M.J."/>
            <person name="Serra M."/>
            <person name="Gomez A."/>
        </authorList>
    </citation>
    <scope>NUCLEOTIDE SEQUENCE [LARGE SCALE GENOMIC DNA]</scope>
    <source>
        <strain evidence="5">HYR1</strain>
    </source>
</reference>
<keyword evidence="6" id="KW-1185">Reference proteome</keyword>
<gene>
    <name evidence="5" type="ORF">BpHYR1_042945</name>
</gene>
<dbReference type="PANTHER" id="PTHR45701">
    <property type="entry name" value="SYNAPTOBREVIN FAMILY MEMBER"/>
    <property type="match status" value="1"/>
</dbReference>
<dbReference type="EMBL" id="REGN01001105">
    <property type="protein sequence ID" value="RNA37010.1"/>
    <property type="molecule type" value="Genomic_DNA"/>
</dbReference>
<keyword evidence="3" id="KW-0472">Membrane</keyword>
<comment type="caution">
    <text evidence="5">The sequence shown here is derived from an EMBL/GenBank/DDBJ whole genome shotgun (WGS) entry which is preliminary data.</text>
</comment>
<keyword evidence="3" id="KW-0812">Transmembrane</keyword>
<evidence type="ECO:0000256" key="2">
    <source>
        <dbReference type="SAM" id="Coils"/>
    </source>
</evidence>
<dbReference type="InterPro" id="IPR042855">
    <property type="entry name" value="V_SNARE_CC"/>
</dbReference>
<feature type="coiled-coil region" evidence="2">
    <location>
        <begin position="36"/>
        <end position="66"/>
    </location>
</feature>
<name>A0A3M7SN00_BRAPC</name>
<dbReference type="OrthoDB" id="190375at2759"/>
<sequence>MSYSYQNNTYRPDMDDVVRQNREQVETVKGIVHQNIEKLYERGERLEELNQKVEVLENSANDFQTTTKKTNRLFMWKNFKWTIIVALTVIILIILVLKEAKINLINEWFLFLKITKGFQIMMAQKVTHTMIMSDFYHKKFNISFGLVHK</sequence>
<feature type="transmembrane region" description="Helical" evidence="3">
    <location>
        <begin position="79"/>
        <end position="97"/>
    </location>
</feature>
<accession>A0A3M7SN00</accession>
<organism evidence="5 6">
    <name type="scientific">Brachionus plicatilis</name>
    <name type="common">Marine rotifer</name>
    <name type="synonym">Brachionus muelleri</name>
    <dbReference type="NCBI Taxonomy" id="10195"/>
    <lineage>
        <taxon>Eukaryota</taxon>
        <taxon>Metazoa</taxon>
        <taxon>Spiralia</taxon>
        <taxon>Gnathifera</taxon>
        <taxon>Rotifera</taxon>
        <taxon>Eurotatoria</taxon>
        <taxon>Monogononta</taxon>
        <taxon>Pseudotrocha</taxon>
        <taxon>Ploima</taxon>
        <taxon>Brachionidae</taxon>
        <taxon>Brachionus</taxon>
    </lineage>
</organism>
<dbReference type="GO" id="GO:0016020">
    <property type="term" value="C:membrane"/>
    <property type="evidence" value="ECO:0007669"/>
    <property type="project" value="InterPro"/>
</dbReference>
<evidence type="ECO:0000256" key="3">
    <source>
        <dbReference type="SAM" id="Phobius"/>
    </source>
</evidence>
<dbReference type="InterPro" id="IPR001388">
    <property type="entry name" value="Synaptobrevin-like"/>
</dbReference>
<feature type="domain" description="V-SNARE coiled-coil homology" evidence="4">
    <location>
        <begin position="17"/>
        <end position="77"/>
    </location>
</feature>
<evidence type="ECO:0000313" key="6">
    <source>
        <dbReference type="Proteomes" id="UP000276133"/>
    </source>
</evidence>
<dbReference type="Pfam" id="PF00957">
    <property type="entry name" value="Synaptobrevin"/>
    <property type="match status" value="1"/>
</dbReference>
<keyword evidence="1 2" id="KW-0175">Coiled coil</keyword>
<dbReference type="STRING" id="10195.A0A3M7SN00"/>
<dbReference type="InterPro" id="IPR016444">
    <property type="entry name" value="Synaptobrevin/VAMP"/>
</dbReference>
<evidence type="ECO:0000259" key="4">
    <source>
        <dbReference type="PROSITE" id="PS50892"/>
    </source>
</evidence>